<evidence type="ECO:0000313" key="1">
    <source>
        <dbReference type="EMBL" id="KJL29269.1"/>
    </source>
</evidence>
<reference evidence="1 2" key="1">
    <citation type="submission" date="2015-02" db="EMBL/GenBank/DDBJ databases">
        <title>Draft genome sequences of ten Microbacterium spp. with emphasis on heavy metal contaminated environments.</title>
        <authorList>
            <person name="Corretto E."/>
        </authorList>
    </citation>
    <scope>NUCLEOTIDE SEQUENCE [LARGE SCALE GENOMIC DNA]</scope>
    <source>
        <strain evidence="1 2">BEL4b</strain>
    </source>
</reference>
<dbReference type="Proteomes" id="UP000033640">
    <property type="component" value="Unassembled WGS sequence"/>
</dbReference>
<accession>A0A0F0L9B1</accession>
<dbReference type="InterPro" id="IPR010282">
    <property type="entry name" value="Uncharacterised_HutD/Ves"/>
</dbReference>
<dbReference type="InterPro" id="IPR014710">
    <property type="entry name" value="RmlC-like_jellyroll"/>
</dbReference>
<dbReference type="Pfam" id="PF05962">
    <property type="entry name" value="HutD"/>
    <property type="match status" value="1"/>
</dbReference>
<gene>
    <name evidence="1" type="primary">ves</name>
    <name evidence="1" type="ORF">RS83_01898</name>
</gene>
<comment type="caution">
    <text evidence="1">The sequence shown here is derived from an EMBL/GenBank/DDBJ whole genome shotgun (WGS) entry which is preliminary data.</text>
</comment>
<dbReference type="PATRIC" id="fig|82380.11.peg.1932"/>
<dbReference type="Gene3D" id="2.60.120.10">
    <property type="entry name" value="Jelly Rolls"/>
    <property type="match status" value="1"/>
</dbReference>
<evidence type="ECO:0000313" key="2">
    <source>
        <dbReference type="Proteomes" id="UP000033640"/>
    </source>
</evidence>
<sequence length="191" mass="20462">MTHRARADLGIVRPSDVAPTPWANGVGVTRVLAARPAWRISIAEIEGRMPFSPFPGADRVLIPLGVEGVTLAIGEEERFVPQHAGAVFRGEDLVFADTGRGSGSVVTFMTRRESGRMRWRVRRVDGAITEEGVDVAVVLRGDVMVGTEALPPGTVIGRELLADVESRAGGTVVLIHLIAHRMASPISLPFP</sequence>
<dbReference type="InterPro" id="IPR011051">
    <property type="entry name" value="RmlC_Cupin_sf"/>
</dbReference>
<proteinExistence type="predicted"/>
<organism evidence="1 2">
    <name type="scientific">Microbacterium oxydans</name>
    <dbReference type="NCBI Taxonomy" id="82380"/>
    <lineage>
        <taxon>Bacteria</taxon>
        <taxon>Bacillati</taxon>
        <taxon>Actinomycetota</taxon>
        <taxon>Actinomycetes</taxon>
        <taxon>Micrococcales</taxon>
        <taxon>Microbacteriaceae</taxon>
        <taxon>Microbacterium</taxon>
    </lineage>
</organism>
<dbReference type="EMBL" id="JYIW01000024">
    <property type="protein sequence ID" value="KJL29269.1"/>
    <property type="molecule type" value="Genomic_DNA"/>
</dbReference>
<dbReference type="RefSeq" id="WP_052679037.1">
    <property type="nucleotide sequence ID" value="NZ_CAKKLT010000017.1"/>
</dbReference>
<dbReference type="SUPFAM" id="SSF51182">
    <property type="entry name" value="RmlC-like cupins"/>
    <property type="match status" value="1"/>
</dbReference>
<name>A0A0F0L9B1_9MICO</name>
<protein>
    <submittedName>
        <fullName evidence="1">Protein Ves</fullName>
    </submittedName>
</protein>
<dbReference type="AlphaFoldDB" id="A0A0F0L9B1"/>
<dbReference type="OrthoDB" id="9800082at2"/>